<gene>
    <name evidence="2" type="ORF">ACFQGB_02050</name>
</gene>
<reference evidence="2 3" key="1">
    <citation type="journal article" date="2019" name="Int. J. Syst. Evol. Microbiol.">
        <title>The Global Catalogue of Microorganisms (GCM) 10K type strain sequencing project: providing services to taxonomists for standard genome sequencing and annotation.</title>
        <authorList>
            <consortium name="The Broad Institute Genomics Platform"/>
            <consortium name="The Broad Institute Genome Sequencing Center for Infectious Disease"/>
            <person name="Wu L."/>
            <person name="Ma J."/>
        </authorList>
    </citation>
    <scope>NUCLEOTIDE SEQUENCE [LARGE SCALE GENOMIC DNA]</scope>
    <source>
        <strain evidence="2 3">GX26</strain>
    </source>
</reference>
<dbReference type="Proteomes" id="UP001596395">
    <property type="component" value="Unassembled WGS sequence"/>
</dbReference>
<dbReference type="RefSeq" id="WP_336348656.1">
    <property type="nucleotide sequence ID" value="NZ_JAZAQL010000001.1"/>
</dbReference>
<sequence>MPGDVSAFKRTYGLAAVVLLALTAVAVGAMAFTDAMVEAAAVLAVTASSTAAVLGVGAVHRPRAFLTVFGDADAAERERVVLATRVSGVFAVAVSLVLAVAGIESLLAYRDLATTATAIP</sequence>
<evidence type="ECO:0000313" key="3">
    <source>
        <dbReference type="Proteomes" id="UP001596395"/>
    </source>
</evidence>
<keyword evidence="1" id="KW-1133">Transmembrane helix</keyword>
<evidence type="ECO:0000313" key="2">
    <source>
        <dbReference type="EMBL" id="MFC6951635.1"/>
    </source>
</evidence>
<accession>A0ABD5VBS6</accession>
<organism evidence="2 3">
    <name type="scientific">Halorubellus litoreus</name>
    <dbReference type="NCBI Taxonomy" id="755308"/>
    <lineage>
        <taxon>Archaea</taxon>
        <taxon>Methanobacteriati</taxon>
        <taxon>Methanobacteriota</taxon>
        <taxon>Stenosarchaea group</taxon>
        <taxon>Halobacteria</taxon>
        <taxon>Halobacteriales</taxon>
        <taxon>Halorubellaceae</taxon>
        <taxon>Halorubellus</taxon>
    </lineage>
</organism>
<keyword evidence="3" id="KW-1185">Reference proteome</keyword>
<protein>
    <submittedName>
        <fullName evidence="2">Uncharacterized protein</fullName>
    </submittedName>
</protein>
<evidence type="ECO:0000256" key="1">
    <source>
        <dbReference type="SAM" id="Phobius"/>
    </source>
</evidence>
<proteinExistence type="predicted"/>
<name>A0ABD5VBS6_9EURY</name>
<dbReference type="AlphaFoldDB" id="A0ABD5VBS6"/>
<feature type="transmembrane region" description="Helical" evidence="1">
    <location>
        <begin position="80"/>
        <end position="103"/>
    </location>
</feature>
<feature type="transmembrane region" description="Helical" evidence="1">
    <location>
        <begin position="39"/>
        <end position="59"/>
    </location>
</feature>
<keyword evidence="1" id="KW-0472">Membrane</keyword>
<comment type="caution">
    <text evidence="2">The sequence shown here is derived from an EMBL/GenBank/DDBJ whole genome shotgun (WGS) entry which is preliminary data.</text>
</comment>
<dbReference type="EMBL" id="JBHSXN010000001">
    <property type="protein sequence ID" value="MFC6951635.1"/>
    <property type="molecule type" value="Genomic_DNA"/>
</dbReference>
<keyword evidence="1" id="KW-0812">Transmembrane</keyword>
<feature type="transmembrane region" description="Helical" evidence="1">
    <location>
        <begin position="12"/>
        <end position="33"/>
    </location>
</feature>